<feature type="transmembrane region" description="Helical" evidence="8">
    <location>
        <begin position="85"/>
        <end position="105"/>
    </location>
</feature>
<dbReference type="GO" id="GO:0009103">
    <property type="term" value="P:lipopolysaccharide biosynthetic process"/>
    <property type="evidence" value="ECO:0007669"/>
    <property type="project" value="UniProtKB-ARBA"/>
</dbReference>
<dbReference type="GO" id="GO:0010041">
    <property type="term" value="P:response to iron(III) ion"/>
    <property type="evidence" value="ECO:0007669"/>
    <property type="project" value="TreeGrafter"/>
</dbReference>
<name>A0A5D0I756_9FLAO</name>
<evidence type="ECO:0000256" key="3">
    <source>
        <dbReference type="ARBA" id="ARBA00022676"/>
    </source>
</evidence>
<evidence type="ECO:0000256" key="6">
    <source>
        <dbReference type="ARBA" id="ARBA00022989"/>
    </source>
</evidence>
<proteinExistence type="predicted"/>
<sequence length="465" mass="54472">MIKINRNNFLLIAVIFLFFLRGFLNAYLPLMDKTEARYAEISRMMVETNNWVTPQIDYNTPFWAKPPLSTWLSALSMKLFGVNEFAVRLPSLLLSLLLVLLMKYFVKSKFAFYLLGFILMTTPEFLLHAGVVSTDTTLAFCITMIFLSFWKAVTESSSRLWGYLIFAFIGLGLLAKGPIVLILTIPPIFIWTIYFKEYKLVFKRIPWFIGTILSLVIAVPWYIMAEQRTEGFLEYFVIGEHFKRFFDSSWKGDKYGFPKSQPFGMVWVFLLGFAFPWIQILIKRLWISRRNVIKDKWILFLMLWLCWLPVFFTSSKSLIHTYILPVMVPVALLIKQYWEAIKIKKAVLISSCILPVLAVVIIIVSLFNRNLETYSNTDKYLILSTNKTDSNLYYFGEKSYSSQFYSNGQVKGILNEELIKKIEDKEQFRIIIPNRRLKTIDQSIMHKLVVMDSSYKTKIYKHINN</sequence>
<keyword evidence="11" id="KW-1185">Reference proteome</keyword>
<feature type="transmembrane region" description="Helical" evidence="8">
    <location>
        <begin position="125"/>
        <end position="149"/>
    </location>
</feature>
<evidence type="ECO:0000256" key="8">
    <source>
        <dbReference type="SAM" id="Phobius"/>
    </source>
</evidence>
<dbReference type="Proteomes" id="UP000323930">
    <property type="component" value="Unassembled WGS sequence"/>
</dbReference>
<evidence type="ECO:0000313" key="10">
    <source>
        <dbReference type="EMBL" id="TYA78731.1"/>
    </source>
</evidence>
<feature type="transmembrane region" description="Helical" evidence="8">
    <location>
        <begin position="9"/>
        <end position="28"/>
    </location>
</feature>
<dbReference type="AlphaFoldDB" id="A0A5D0I756"/>
<dbReference type="InterPro" id="IPR003342">
    <property type="entry name" value="ArnT-like_N"/>
</dbReference>
<dbReference type="GO" id="GO:0016763">
    <property type="term" value="F:pentosyltransferase activity"/>
    <property type="evidence" value="ECO:0007669"/>
    <property type="project" value="TreeGrafter"/>
</dbReference>
<organism evidence="10 11">
    <name type="scientific">Seonamhaeicola marinus</name>
    <dbReference type="NCBI Taxonomy" id="1912246"/>
    <lineage>
        <taxon>Bacteria</taxon>
        <taxon>Pseudomonadati</taxon>
        <taxon>Bacteroidota</taxon>
        <taxon>Flavobacteriia</taxon>
        <taxon>Flavobacteriales</taxon>
        <taxon>Flavobacteriaceae</taxon>
    </lineage>
</organism>
<dbReference type="GO" id="GO:0000030">
    <property type="term" value="F:mannosyltransferase activity"/>
    <property type="evidence" value="ECO:0007669"/>
    <property type="project" value="InterPro"/>
</dbReference>
<comment type="subcellular location">
    <subcellularLocation>
        <location evidence="1">Cell membrane</location>
        <topology evidence="1">Multi-pass membrane protein</topology>
    </subcellularLocation>
</comment>
<feature type="transmembrane region" description="Helical" evidence="8">
    <location>
        <begin position="294"/>
        <end position="312"/>
    </location>
</feature>
<dbReference type="PANTHER" id="PTHR33908:SF3">
    <property type="entry name" value="UNDECAPRENYL PHOSPHATE-ALPHA-4-AMINO-4-DEOXY-L-ARABINOSE ARABINOSYL TRANSFERASE"/>
    <property type="match status" value="1"/>
</dbReference>
<feature type="transmembrane region" description="Helical" evidence="8">
    <location>
        <begin position="161"/>
        <end position="193"/>
    </location>
</feature>
<dbReference type="RefSeq" id="WP_148542027.1">
    <property type="nucleotide sequence ID" value="NZ_VSDQ01000577.1"/>
</dbReference>
<dbReference type="OrthoDB" id="9792789at2"/>
<feature type="transmembrane region" description="Helical" evidence="8">
    <location>
        <begin position="346"/>
        <end position="367"/>
    </location>
</feature>
<evidence type="ECO:0000256" key="1">
    <source>
        <dbReference type="ARBA" id="ARBA00004651"/>
    </source>
</evidence>
<accession>A0A5D0I756</accession>
<dbReference type="PANTHER" id="PTHR33908">
    <property type="entry name" value="MANNOSYLTRANSFERASE YKCB-RELATED"/>
    <property type="match status" value="1"/>
</dbReference>
<protein>
    <submittedName>
        <fullName evidence="10">Glycosyltransferase family 39 protein</fullName>
    </submittedName>
</protein>
<reference evidence="10 11" key="1">
    <citation type="submission" date="2019-08" db="EMBL/GenBank/DDBJ databases">
        <title>Seonamhaeicola sediminis sp. nov., isolated from marine sediment.</title>
        <authorList>
            <person name="Cao W.R."/>
        </authorList>
    </citation>
    <scope>NUCLEOTIDE SEQUENCE [LARGE SCALE GENOMIC DNA]</scope>
    <source>
        <strain evidence="10 11">B011</strain>
    </source>
</reference>
<dbReference type="Pfam" id="PF02366">
    <property type="entry name" value="PMT"/>
    <property type="match status" value="1"/>
</dbReference>
<feature type="transmembrane region" description="Helical" evidence="8">
    <location>
        <begin position="205"/>
        <end position="223"/>
    </location>
</feature>
<keyword evidence="6 8" id="KW-1133">Transmembrane helix</keyword>
<evidence type="ECO:0000256" key="5">
    <source>
        <dbReference type="ARBA" id="ARBA00022692"/>
    </source>
</evidence>
<comment type="caution">
    <text evidence="10">The sequence shown here is derived from an EMBL/GenBank/DDBJ whole genome shotgun (WGS) entry which is preliminary data.</text>
</comment>
<evidence type="ECO:0000313" key="11">
    <source>
        <dbReference type="Proteomes" id="UP000323930"/>
    </source>
</evidence>
<dbReference type="GO" id="GO:0006493">
    <property type="term" value="P:protein O-linked glycosylation"/>
    <property type="evidence" value="ECO:0007669"/>
    <property type="project" value="InterPro"/>
</dbReference>
<keyword evidence="4 10" id="KW-0808">Transferase</keyword>
<evidence type="ECO:0000259" key="9">
    <source>
        <dbReference type="Pfam" id="PF02366"/>
    </source>
</evidence>
<gene>
    <name evidence="10" type="ORF">FUA24_10285</name>
</gene>
<evidence type="ECO:0000256" key="4">
    <source>
        <dbReference type="ARBA" id="ARBA00022679"/>
    </source>
</evidence>
<feature type="transmembrane region" description="Helical" evidence="8">
    <location>
        <begin position="263"/>
        <end position="282"/>
    </location>
</feature>
<keyword evidence="3" id="KW-0328">Glycosyltransferase</keyword>
<dbReference type="InterPro" id="IPR050297">
    <property type="entry name" value="LipidA_mod_glycosyltrf_83"/>
</dbReference>
<dbReference type="EMBL" id="VSDQ01000577">
    <property type="protein sequence ID" value="TYA78731.1"/>
    <property type="molecule type" value="Genomic_DNA"/>
</dbReference>
<keyword evidence="7 8" id="KW-0472">Membrane</keyword>
<keyword evidence="2" id="KW-1003">Cell membrane</keyword>
<evidence type="ECO:0000256" key="2">
    <source>
        <dbReference type="ARBA" id="ARBA00022475"/>
    </source>
</evidence>
<evidence type="ECO:0000256" key="7">
    <source>
        <dbReference type="ARBA" id="ARBA00023136"/>
    </source>
</evidence>
<feature type="domain" description="ArnT-like N-terminal" evidence="9">
    <location>
        <begin position="31"/>
        <end position="236"/>
    </location>
</feature>
<keyword evidence="5 8" id="KW-0812">Transmembrane</keyword>
<dbReference type="GO" id="GO:0005886">
    <property type="term" value="C:plasma membrane"/>
    <property type="evidence" value="ECO:0007669"/>
    <property type="project" value="UniProtKB-SubCell"/>
</dbReference>